<dbReference type="PANTHER" id="PTHR11839">
    <property type="entry name" value="UDP/ADP-SUGAR PYROPHOSPHATASE"/>
    <property type="match status" value="1"/>
</dbReference>
<dbReference type="GO" id="GO:0034432">
    <property type="term" value="F:bis(5'-adenosyl)-pentaphosphatase activity"/>
    <property type="evidence" value="ECO:0007669"/>
    <property type="project" value="TreeGrafter"/>
</dbReference>
<feature type="domain" description="Nudix hydrolase" evidence="5">
    <location>
        <begin position="8"/>
        <end position="153"/>
    </location>
</feature>
<comment type="similarity">
    <text evidence="4">Belongs to the Nudix hydrolase family.</text>
</comment>
<dbReference type="AlphaFoldDB" id="A0A506URK0"/>
<evidence type="ECO:0000313" key="7">
    <source>
        <dbReference type="Proteomes" id="UP000315037"/>
    </source>
</evidence>
<dbReference type="GO" id="GO:0008893">
    <property type="term" value="F:guanosine-3',5'-bis(diphosphate) 3'-diphosphatase activity"/>
    <property type="evidence" value="ECO:0007669"/>
    <property type="project" value="TreeGrafter"/>
</dbReference>
<dbReference type="InterPro" id="IPR015797">
    <property type="entry name" value="NUDIX_hydrolase-like_dom_sf"/>
</dbReference>
<dbReference type="SUPFAM" id="SSF55811">
    <property type="entry name" value="Nudix"/>
    <property type="match status" value="1"/>
</dbReference>
<dbReference type="PANTHER" id="PTHR11839:SF22">
    <property type="entry name" value="NUDIX HYDROLASE 26, CHLOROPLASTIC"/>
    <property type="match status" value="1"/>
</dbReference>
<dbReference type="PRINTS" id="PR00502">
    <property type="entry name" value="NUDIXFAMILY"/>
</dbReference>
<sequence>MSTSTDLPYRPNVGIALFNREGKLFLAQRADLPGHIWQCPQGGIDEGENLEQAAWREMMEEIGTNKAVLLAMRPGWVSYDLPPHLLGRSLGGRYRGQKQRWLVFGFTGKDSDFNLGLQTPPEFNDWRWVGVREALDGHYDLGIKRKLYETLLPELKELFDKAPQGWWLQTPAKPR</sequence>
<dbReference type="NCBIfam" id="NF001938">
    <property type="entry name" value="PRK00714.1-5"/>
    <property type="match status" value="1"/>
</dbReference>
<proteinExistence type="inferred from homology"/>
<reference evidence="6 7" key="1">
    <citation type="submission" date="2019-03" db="EMBL/GenBank/DDBJ databases">
        <title>The complete genome sequence of Neokomagataea sp. Jb2 NBRC113641.</title>
        <authorList>
            <person name="Chua K.-O."/>
            <person name="Chan K.-G."/>
            <person name="See-Too W.-S."/>
        </authorList>
    </citation>
    <scope>NUCLEOTIDE SEQUENCE [LARGE SCALE GENOMIC DNA]</scope>
    <source>
        <strain evidence="6 7">Jb2</strain>
    </source>
</reference>
<evidence type="ECO:0000259" key="5">
    <source>
        <dbReference type="PROSITE" id="PS51462"/>
    </source>
</evidence>
<dbReference type="InterPro" id="IPR000086">
    <property type="entry name" value="NUDIX_hydrolase_dom"/>
</dbReference>
<dbReference type="Proteomes" id="UP000315037">
    <property type="component" value="Unassembled WGS sequence"/>
</dbReference>
<comment type="caution">
    <text evidence="6">The sequence shown here is derived from an EMBL/GenBank/DDBJ whole genome shotgun (WGS) entry which is preliminary data.</text>
</comment>
<dbReference type="PROSITE" id="PS00893">
    <property type="entry name" value="NUDIX_BOX"/>
    <property type="match status" value="1"/>
</dbReference>
<evidence type="ECO:0000256" key="3">
    <source>
        <dbReference type="ARBA" id="ARBA00022801"/>
    </source>
</evidence>
<keyword evidence="7" id="KW-1185">Reference proteome</keyword>
<keyword evidence="3 4" id="KW-0378">Hydrolase</keyword>
<dbReference type="EMBL" id="SORZ01000001">
    <property type="protein sequence ID" value="TPW35909.1"/>
    <property type="molecule type" value="Genomic_DNA"/>
</dbReference>
<dbReference type="Gene3D" id="3.90.79.10">
    <property type="entry name" value="Nucleoside Triphosphate Pyrophosphohydrolase"/>
    <property type="match status" value="1"/>
</dbReference>
<accession>A0A506URK0</accession>
<dbReference type="GO" id="GO:0006753">
    <property type="term" value="P:nucleoside phosphate metabolic process"/>
    <property type="evidence" value="ECO:0007669"/>
    <property type="project" value="TreeGrafter"/>
</dbReference>
<evidence type="ECO:0000256" key="1">
    <source>
        <dbReference type="ARBA" id="ARBA00001936"/>
    </source>
</evidence>
<dbReference type="GO" id="GO:0019693">
    <property type="term" value="P:ribose phosphate metabolic process"/>
    <property type="evidence" value="ECO:0007669"/>
    <property type="project" value="TreeGrafter"/>
</dbReference>
<evidence type="ECO:0000256" key="4">
    <source>
        <dbReference type="RuleBase" id="RU003476"/>
    </source>
</evidence>
<protein>
    <submittedName>
        <fullName evidence="6">RNA pyrophosphohydrolase</fullName>
        <ecNumber evidence="6">3.6.1.-</ecNumber>
    </submittedName>
</protein>
<evidence type="ECO:0000256" key="2">
    <source>
        <dbReference type="ARBA" id="ARBA00001946"/>
    </source>
</evidence>
<dbReference type="InterPro" id="IPR022927">
    <property type="entry name" value="RppH"/>
</dbReference>
<comment type="cofactor">
    <cofactor evidence="1">
        <name>Mn(2+)</name>
        <dbReference type="ChEBI" id="CHEBI:29035"/>
    </cofactor>
</comment>
<gene>
    <name evidence="6" type="ORF">E3202_03035</name>
</gene>
<dbReference type="InterPro" id="IPR020084">
    <property type="entry name" value="NUDIX_hydrolase_CS"/>
</dbReference>
<dbReference type="InterPro" id="IPR020476">
    <property type="entry name" value="Nudix_hydrolase"/>
</dbReference>
<dbReference type="RefSeq" id="WP_165600313.1">
    <property type="nucleotide sequence ID" value="NZ_SORZ01000001.1"/>
</dbReference>
<dbReference type="CDD" id="cd03671">
    <property type="entry name" value="NUDIX_Ap4A_hydrolase_plant_like"/>
    <property type="match status" value="1"/>
</dbReference>
<dbReference type="EC" id="3.6.1.-" evidence="6"/>
<dbReference type="Pfam" id="PF00293">
    <property type="entry name" value="NUDIX"/>
    <property type="match status" value="1"/>
</dbReference>
<evidence type="ECO:0000313" key="6">
    <source>
        <dbReference type="EMBL" id="TPW35909.1"/>
    </source>
</evidence>
<name>A0A506URK0_9PROT</name>
<comment type="cofactor">
    <cofactor evidence="2">
        <name>Mg(2+)</name>
        <dbReference type="ChEBI" id="CHEBI:18420"/>
    </cofactor>
</comment>
<organism evidence="6 7">
    <name type="scientific">Oecophyllibacter saccharovorans</name>
    <dbReference type="NCBI Taxonomy" id="2558360"/>
    <lineage>
        <taxon>Bacteria</taxon>
        <taxon>Pseudomonadati</taxon>
        <taxon>Pseudomonadota</taxon>
        <taxon>Alphaproteobacteria</taxon>
        <taxon>Acetobacterales</taxon>
        <taxon>Acetobacteraceae</taxon>
        <taxon>Oecophyllibacter</taxon>
    </lineage>
</organism>
<dbReference type="PROSITE" id="PS51462">
    <property type="entry name" value="NUDIX"/>
    <property type="match status" value="1"/>
</dbReference>